<feature type="compositionally biased region" description="Pro residues" evidence="1">
    <location>
        <begin position="1089"/>
        <end position="1098"/>
    </location>
</feature>
<feature type="region of interest" description="Disordered" evidence="1">
    <location>
        <begin position="99"/>
        <end position="212"/>
    </location>
</feature>
<feature type="compositionally biased region" description="Low complexity" evidence="1">
    <location>
        <begin position="368"/>
        <end position="380"/>
    </location>
</feature>
<accession>A0AAQ4RFG7</accession>
<evidence type="ECO:0000256" key="1">
    <source>
        <dbReference type="SAM" id="MobiDB-lite"/>
    </source>
</evidence>
<feature type="compositionally biased region" description="Low complexity" evidence="1">
    <location>
        <begin position="1451"/>
        <end position="1470"/>
    </location>
</feature>
<feature type="region of interest" description="Disordered" evidence="1">
    <location>
        <begin position="283"/>
        <end position="387"/>
    </location>
</feature>
<feature type="region of interest" description="Disordered" evidence="1">
    <location>
        <begin position="771"/>
        <end position="1056"/>
    </location>
</feature>
<evidence type="ECO:0008006" key="4">
    <source>
        <dbReference type="Google" id="ProtNLM"/>
    </source>
</evidence>
<feature type="compositionally biased region" description="Polar residues" evidence="1">
    <location>
        <begin position="243"/>
        <end position="252"/>
    </location>
</feature>
<feature type="compositionally biased region" description="Polar residues" evidence="1">
    <location>
        <begin position="203"/>
        <end position="212"/>
    </location>
</feature>
<feature type="compositionally biased region" description="Low complexity" evidence="1">
    <location>
        <begin position="519"/>
        <end position="537"/>
    </location>
</feature>
<feature type="region of interest" description="Disordered" evidence="1">
    <location>
        <begin position="628"/>
        <end position="658"/>
    </location>
</feature>
<feature type="region of interest" description="Disordered" evidence="1">
    <location>
        <begin position="437"/>
        <end position="479"/>
    </location>
</feature>
<feature type="compositionally biased region" description="Polar residues" evidence="1">
    <location>
        <begin position="1355"/>
        <end position="1364"/>
    </location>
</feature>
<reference evidence="2" key="3">
    <citation type="submission" date="2025-09" db="UniProtKB">
        <authorList>
            <consortium name="Ensembl"/>
        </authorList>
    </citation>
    <scope>IDENTIFICATION</scope>
</reference>
<feature type="compositionally biased region" description="Polar residues" evidence="1">
    <location>
        <begin position="1113"/>
        <end position="1127"/>
    </location>
</feature>
<feature type="region of interest" description="Disordered" evidence="1">
    <location>
        <begin position="1072"/>
        <end position="1310"/>
    </location>
</feature>
<evidence type="ECO:0000313" key="3">
    <source>
        <dbReference type="Proteomes" id="UP000007635"/>
    </source>
</evidence>
<reference evidence="2 3" key="1">
    <citation type="journal article" date="2021" name="G3 (Bethesda)">
        <title>Improved contiguity of the threespine stickleback genome using long-read sequencing.</title>
        <authorList>
            <person name="Nath S."/>
            <person name="Shaw D.E."/>
            <person name="White M.A."/>
        </authorList>
    </citation>
    <scope>NUCLEOTIDE SEQUENCE [LARGE SCALE GENOMIC DNA]</scope>
    <source>
        <strain evidence="2 3">Lake Benthic</strain>
    </source>
</reference>
<feature type="compositionally biased region" description="Polar residues" evidence="1">
    <location>
        <begin position="1431"/>
        <end position="1450"/>
    </location>
</feature>
<feature type="compositionally biased region" description="Basic residues" evidence="1">
    <location>
        <begin position="141"/>
        <end position="150"/>
    </location>
</feature>
<feature type="compositionally biased region" description="Low complexity" evidence="1">
    <location>
        <begin position="106"/>
        <end position="123"/>
    </location>
</feature>
<dbReference type="PRINTS" id="PR01217">
    <property type="entry name" value="PRICHEXTENSN"/>
</dbReference>
<dbReference type="KEGG" id="gat:120832516"/>
<feature type="region of interest" description="Disordered" evidence="1">
    <location>
        <begin position="1345"/>
        <end position="1374"/>
    </location>
</feature>
<feature type="compositionally biased region" description="Basic and acidic residues" evidence="1">
    <location>
        <begin position="509"/>
        <end position="518"/>
    </location>
</feature>
<keyword evidence="3" id="KW-1185">Reference proteome</keyword>
<protein>
    <recommendedName>
        <fullName evidence="4">KIAA1522</fullName>
    </recommendedName>
</protein>
<feature type="compositionally biased region" description="Low complexity" evidence="1">
    <location>
        <begin position="293"/>
        <end position="319"/>
    </location>
</feature>
<feature type="compositionally biased region" description="Polar residues" evidence="1">
    <location>
        <begin position="843"/>
        <end position="853"/>
    </location>
</feature>
<feature type="compositionally biased region" description="Pro residues" evidence="1">
    <location>
        <begin position="1286"/>
        <end position="1301"/>
    </location>
</feature>
<feature type="compositionally biased region" description="Basic and acidic residues" evidence="1">
    <location>
        <begin position="1401"/>
        <end position="1415"/>
    </location>
</feature>
<evidence type="ECO:0000313" key="2">
    <source>
        <dbReference type="Ensembl" id="ENSGACP00000061698.1"/>
    </source>
</evidence>
<feature type="compositionally biased region" description="Pro residues" evidence="1">
    <location>
        <begin position="907"/>
        <end position="1035"/>
    </location>
</feature>
<proteinExistence type="predicted"/>
<name>A0AAQ4RFG7_GASAC</name>
<dbReference type="Proteomes" id="UP000007635">
    <property type="component" value="Chromosome XV"/>
</dbReference>
<feature type="region of interest" description="Disordered" evidence="1">
    <location>
        <begin position="226"/>
        <end position="252"/>
    </location>
</feature>
<feature type="compositionally biased region" description="Low complexity" evidence="1">
    <location>
        <begin position="879"/>
        <end position="888"/>
    </location>
</feature>
<organism evidence="2 3">
    <name type="scientific">Gasterosteus aculeatus aculeatus</name>
    <name type="common">three-spined stickleback</name>
    <dbReference type="NCBI Taxonomy" id="481459"/>
    <lineage>
        <taxon>Eukaryota</taxon>
        <taxon>Metazoa</taxon>
        <taxon>Chordata</taxon>
        <taxon>Craniata</taxon>
        <taxon>Vertebrata</taxon>
        <taxon>Euteleostomi</taxon>
        <taxon>Actinopterygii</taxon>
        <taxon>Neopterygii</taxon>
        <taxon>Teleostei</taxon>
        <taxon>Neoteleostei</taxon>
        <taxon>Acanthomorphata</taxon>
        <taxon>Eupercaria</taxon>
        <taxon>Perciformes</taxon>
        <taxon>Cottioidei</taxon>
        <taxon>Gasterosteales</taxon>
        <taxon>Gasterosteidae</taxon>
        <taxon>Gasterosteus</taxon>
    </lineage>
</organism>
<feature type="compositionally biased region" description="Low complexity" evidence="1">
    <location>
        <begin position="327"/>
        <end position="349"/>
    </location>
</feature>
<dbReference type="PANTHER" id="PTHR23039:SF6">
    <property type="entry name" value="SIMILAR TO MKIAA1522 PROTEIN"/>
    <property type="match status" value="1"/>
</dbReference>
<dbReference type="Ensembl" id="ENSGACT00000075157.1">
    <property type="protein sequence ID" value="ENSGACP00000061698.1"/>
    <property type="gene ID" value="ENSGACG00000024756.1"/>
</dbReference>
<feature type="region of interest" description="Disordered" evidence="1">
    <location>
        <begin position="509"/>
        <end position="543"/>
    </location>
</feature>
<dbReference type="RefSeq" id="XP_040054781.1">
    <property type="nucleotide sequence ID" value="XM_040198847.1"/>
</dbReference>
<feature type="compositionally biased region" description="Polar residues" evidence="1">
    <location>
        <begin position="124"/>
        <end position="134"/>
    </location>
</feature>
<feature type="region of interest" description="Disordered" evidence="1">
    <location>
        <begin position="1400"/>
        <end position="1470"/>
    </location>
</feature>
<feature type="compositionally biased region" description="Pro residues" evidence="1">
    <location>
        <begin position="772"/>
        <end position="784"/>
    </location>
</feature>
<feature type="compositionally biased region" description="Pro residues" evidence="1">
    <location>
        <begin position="857"/>
        <end position="875"/>
    </location>
</feature>
<feature type="compositionally biased region" description="Polar residues" evidence="1">
    <location>
        <begin position="1072"/>
        <end position="1086"/>
    </location>
</feature>
<dbReference type="GeneTree" id="ENSGT00940000170349"/>
<feature type="compositionally biased region" description="Polar residues" evidence="1">
    <location>
        <begin position="438"/>
        <end position="457"/>
    </location>
</feature>
<sequence length="1470" mass="156345">MVVLLTKNSGTNFYCFPTLIWKAVPKRDDDDKTPSPSLYQENVFVEASRPKYLENLHSEAREGLKMMQEEETNNGVEFRDNESTISTMTVQTDGEGFMTDSTMGDTSSVVSVKSSVSTRSSRSGLTRQESTFRPLSSEKKTKTRRRHRRTVVGIPQHVQRELGMDRAGWSRTPRLDEEQLYNGETDDSSTTDGPERAAGSQKGGSSTLLNINDTRPLNKEQLKQLGDHAGHQDRLGPWMAGANSLQQPPSSAVMSMSPQAAYMSKIIPNAVLPPSIEVVEISRGQSRNSVRTVSKSSLMLSSPSPSRTSSRSSNVTSASRYNPINMSDSSCWSNSESSETLVSDSSTISRNSTPNQRRSQEREDKISVHSSISKASKSTSNGKLIINGEGVKKEGPFVRSLSVMKSKRAPPPPSRSYSLHNKMKRRSRDLAELKINAGESSIHNRSASGAENETNKLGYSPVPTRTRDSPGYTADTSSLEDSIGSASFSLIRSQVQALKAERAAKVEDRGKLPLENEQSKVVSPSSGYSSQDGASSQVPKQSNKKGILAKLHRFFPGSSPLPQPDTSADIVNISPSVRALRELFNIPPPPKVHAPPAPPPEVWAHSKRSFELLLGPPAPDNLEAIIKKNPKDRRPRQSPSTSAESSVKSLVMERKHKKPAVTVESVNKFQNVLETKKDQESGIVSAEKHMENNRLAQPNVHLNGKSKVTEQVEETQVSEIINGILVKAVEKRDGRLEAVREEVEAKNTSTQTSEVKQSRMDTLPAILLARILPPPSSPLGPPSHPAQQTTMSPESSWPPPPPPLVGLNGPDEMDFPLPPPPIIGEGGLVMPVQVPPERPTPGGDSSCTTTSVLSGVAPPPPSIPPPPPYTAPAPPLKAVSPSTIKKVSPSPPPKEVTLLPPLKEETLPPPPKVGTTLPPPPKEETPPPPPKVVTTPPPPSKEETSPPPPKVVTTPPPPSKEETPSPPPKVVTTPPPAPKEETSPPPPKVVTTPPPPSKEETPSPPPKVVTTPPPAPKEETPPPPPKVVTTPPPAPKKVTSPAPPIGVSSPPLKEASPTLVVDGSVTLVAVVSSSPQPPTEVSTKLTPPQSIPPPPPFPSQSKSEQEIDPPQGSIPSQSETSPVSSYSILTPPQSIPPPPPIQLLHQPQVGPQNKDGPATQEPPPLALSEVLIRPALENCPEKSQEPALSPPVNIPSPGLASIKDRSSPAITENQPPELASAAVVQEDHSPDLTPSTKSGAETLDAQKPPEVTLRKQQPSNPVPTSSASGEAPQKPIRRSLIIINAPSPPPATSPPSSPPPTVTAQPALPNSQSLLVLPAVVSPTKKSATTGSPSMNLQEAIRLRTAARSKAVPSSRLSLNSPTSPGDLRKSPSCTASFIFSKSNKKVAIETKPALEAMGTVEKKLEESSVTKGDKMPPPVAKKPKPKGNGTEANEGTEQTAGQGALQESITNAAETNGTAGTVEGGTPST</sequence>
<dbReference type="GO" id="GO:0030154">
    <property type="term" value="P:cell differentiation"/>
    <property type="evidence" value="ECO:0007669"/>
    <property type="project" value="TreeGrafter"/>
</dbReference>
<feature type="compositionally biased region" description="Polar residues" evidence="1">
    <location>
        <begin position="283"/>
        <end position="292"/>
    </location>
</feature>
<reference evidence="2" key="2">
    <citation type="submission" date="2025-08" db="UniProtKB">
        <authorList>
            <consortium name="Ensembl"/>
        </authorList>
    </citation>
    <scope>IDENTIFICATION</scope>
</reference>
<dbReference type="GeneID" id="120832516"/>
<dbReference type="PANTHER" id="PTHR23039">
    <property type="entry name" value="NANCE-HORAN SYNDROME PROTEIN"/>
    <property type="match status" value="1"/>
</dbReference>
<feature type="compositionally biased region" description="Polar residues" evidence="1">
    <location>
        <begin position="1254"/>
        <end position="1268"/>
    </location>
</feature>
<feature type="compositionally biased region" description="Basic and acidic residues" evidence="1">
    <location>
        <begin position="358"/>
        <end position="367"/>
    </location>
</feature>
<feature type="compositionally biased region" description="Polar residues" evidence="1">
    <location>
        <begin position="637"/>
        <end position="648"/>
    </location>
</feature>
<feature type="region of interest" description="Disordered" evidence="1">
    <location>
        <begin position="402"/>
        <end position="425"/>
    </location>
</feature>